<feature type="transmembrane region" description="Helical" evidence="3">
    <location>
        <begin position="230"/>
        <end position="255"/>
    </location>
</feature>
<sequence length="464" mass="51306">FEQLSGIKLYVGNVSRPWISNQEIPSNSSNDTVYVFKPNYAIASVISFMKLGFILNICEVIVEGECLSGMFSEFCNVTCGTCFANQTCIQENGACPLGCDQGWKGTVCKEGCERGTYGYNCNETCGHCLFGNSSCSTSDGNCNHGCIAGWQGYRCNRDCVQGKYGYNCNETCGNCLYGNTSCSISYGNFNNGCKPGCYKVEYGYNCNETCGNCLYYNADSSGTVDVGPNIGVIVGSVLAAAGVSIVSMVIIIVIVKKRRKKHNNETSTANVATAEHYANVIVGNPDAVCKITTRSITEKNTAYSDIGEASLQRGVMEPFVPVQNVYEKLQDVTESSESAYCTRDHTRINDQIMESIKTCSTFVETLQSLESTLKSVEEEIIVLLDKKEQFLSKELETARTNKLRDKWKKKDSDKDKDNTIVNYVQALQSIEEELRILEEKRKCLLGKKEILLRQELAKTTENEE</sequence>
<dbReference type="Gene3D" id="2.170.300.10">
    <property type="entry name" value="Tie2 ligand-binding domain superfamily"/>
    <property type="match status" value="1"/>
</dbReference>
<feature type="non-terminal residue" evidence="4">
    <location>
        <position position="1"/>
    </location>
</feature>
<keyword evidence="5" id="KW-1185">Reference proteome</keyword>
<evidence type="ECO:0000256" key="1">
    <source>
        <dbReference type="ARBA" id="ARBA00022536"/>
    </source>
</evidence>
<keyword evidence="2" id="KW-0175">Coiled coil</keyword>
<dbReference type="PANTHER" id="PTHR24043">
    <property type="entry name" value="SCAVENGER RECEPTOR CLASS F"/>
    <property type="match status" value="1"/>
</dbReference>
<gene>
    <name evidence="4" type="ORF">ACJMK2_032226</name>
</gene>
<feature type="coiled-coil region" evidence="2">
    <location>
        <begin position="359"/>
        <end position="386"/>
    </location>
</feature>
<reference evidence="4 5" key="1">
    <citation type="submission" date="2024-11" db="EMBL/GenBank/DDBJ databases">
        <title>Chromosome-level genome assembly of the freshwater bivalve Anodonta woodiana.</title>
        <authorList>
            <person name="Chen X."/>
        </authorList>
    </citation>
    <scope>NUCLEOTIDE SEQUENCE [LARGE SCALE GENOMIC DNA]</scope>
    <source>
        <strain evidence="4">MN2024</strain>
        <tissue evidence="4">Gills</tissue>
    </source>
</reference>
<evidence type="ECO:0000313" key="5">
    <source>
        <dbReference type="Proteomes" id="UP001634394"/>
    </source>
</evidence>
<feature type="coiled-coil region" evidence="2">
    <location>
        <begin position="420"/>
        <end position="454"/>
    </location>
</feature>
<proteinExistence type="predicted"/>
<keyword evidence="3" id="KW-0472">Membrane</keyword>
<name>A0ABD3X176_SINWO</name>
<keyword evidence="1" id="KW-0245">EGF-like domain</keyword>
<evidence type="ECO:0000256" key="3">
    <source>
        <dbReference type="SAM" id="Phobius"/>
    </source>
</evidence>
<dbReference type="AlphaFoldDB" id="A0ABD3X176"/>
<keyword evidence="3" id="KW-1133">Transmembrane helix</keyword>
<dbReference type="EMBL" id="JBJQND010000004">
    <property type="protein sequence ID" value="KAL3879950.1"/>
    <property type="molecule type" value="Genomic_DNA"/>
</dbReference>
<dbReference type="PANTHER" id="PTHR24043:SF8">
    <property type="entry name" value="EGF-LIKE DOMAIN-CONTAINING PROTEIN"/>
    <property type="match status" value="1"/>
</dbReference>
<dbReference type="InterPro" id="IPR042635">
    <property type="entry name" value="MEGF10/SREC1/2-like"/>
</dbReference>
<comment type="caution">
    <text evidence="4">The sequence shown here is derived from an EMBL/GenBank/DDBJ whole genome shotgun (WGS) entry which is preliminary data.</text>
</comment>
<evidence type="ECO:0000256" key="2">
    <source>
        <dbReference type="SAM" id="Coils"/>
    </source>
</evidence>
<accession>A0ABD3X176</accession>
<organism evidence="4 5">
    <name type="scientific">Sinanodonta woodiana</name>
    <name type="common">Chinese pond mussel</name>
    <name type="synonym">Anodonta woodiana</name>
    <dbReference type="NCBI Taxonomy" id="1069815"/>
    <lineage>
        <taxon>Eukaryota</taxon>
        <taxon>Metazoa</taxon>
        <taxon>Spiralia</taxon>
        <taxon>Lophotrochozoa</taxon>
        <taxon>Mollusca</taxon>
        <taxon>Bivalvia</taxon>
        <taxon>Autobranchia</taxon>
        <taxon>Heteroconchia</taxon>
        <taxon>Palaeoheterodonta</taxon>
        <taxon>Unionida</taxon>
        <taxon>Unionoidea</taxon>
        <taxon>Unionidae</taxon>
        <taxon>Unioninae</taxon>
        <taxon>Sinanodonta</taxon>
    </lineage>
</organism>
<protein>
    <submittedName>
        <fullName evidence="4">Uncharacterized protein</fullName>
    </submittedName>
</protein>
<evidence type="ECO:0000313" key="4">
    <source>
        <dbReference type="EMBL" id="KAL3879950.1"/>
    </source>
</evidence>
<dbReference type="Proteomes" id="UP001634394">
    <property type="component" value="Unassembled WGS sequence"/>
</dbReference>
<keyword evidence="3" id="KW-0812">Transmembrane</keyword>